<dbReference type="Gene3D" id="3.50.50.60">
    <property type="entry name" value="FAD/NAD(P)-binding domain"/>
    <property type="match status" value="1"/>
</dbReference>
<dbReference type="EMBL" id="JBHMEI010000002">
    <property type="protein sequence ID" value="MFB9200549.1"/>
    <property type="molecule type" value="Genomic_DNA"/>
</dbReference>
<dbReference type="PANTHER" id="PTHR46865">
    <property type="entry name" value="OXIDOREDUCTASE-RELATED"/>
    <property type="match status" value="1"/>
</dbReference>
<dbReference type="Proteomes" id="UP001589647">
    <property type="component" value="Unassembled WGS sequence"/>
</dbReference>
<dbReference type="GO" id="GO:0004497">
    <property type="term" value="F:monooxygenase activity"/>
    <property type="evidence" value="ECO:0007669"/>
    <property type="project" value="UniProtKB-KW"/>
</dbReference>
<evidence type="ECO:0000313" key="3">
    <source>
        <dbReference type="EMBL" id="MFB9200549.1"/>
    </source>
</evidence>
<dbReference type="RefSeq" id="WP_189650477.1">
    <property type="nucleotide sequence ID" value="NZ_BMRC01000014.1"/>
</dbReference>
<dbReference type="PRINTS" id="PR00420">
    <property type="entry name" value="RNGMNOXGNASE"/>
</dbReference>
<comment type="caution">
    <text evidence="3">The sequence shown here is derived from an EMBL/GenBank/DDBJ whole genome shotgun (WGS) entry which is preliminary data.</text>
</comment>
<reference evidence="3 4" key="1">
    <citation type="submission" date="2024-09" db="EMBL/GenBank/DDBJ databases">
        <authorList>
            <person name="Sun Q."/>
            <person name="Mori K."/>
        </authorList>
    </citation>
    <scope>NUCLEOTIDE SEQUENCE [LARGE SCALE GENOMIC DNA]</scope>
    <source>
        <strain evidence="3 4">CCM 3426</strain>
    </source>
</reference>
<evidence type="ECO:0000259" key="2">
    <source>
        <dbReference type="Pfam" id="PF01494"/>
    </source>
</evidence>
<dbReference type="InterPro" id="IPR002938">
    <property type="entry name" value="FAD-bd"/>
</dbReference>
<feature type="domain" description="FAD-binding" evidence="2">
    <location>
        <begin position="3"/>
        <end position="337"/>
    </location>
</feature>
<dbReference type="InterPro" id="IPR051704">
    <property type="entry name" value="FAD_aromatic-hydroxylase"/>
</dbReference>
<dbReference type="Pfam" id="PF01494">
    <property type="entry name" value="FAD_binding_3"/>
    <property type="match status" value="1"/>
</dbReference>
<gene>
    <name evidence="3" type="ORF">ACFFV7_05045</name>
</gene>
<organism evidence="3 4">
    <name type="scientific">Nonomuraea spiralis</name>
    <dbReference type="NCBI Taxonomy" id="46182"/>
    <lineage>
        <taxon>Bacteria</taxon>
        <taxon>Bacillati</taxon>
        <taxon>Actinomycetota</taxon>
        <taxon>Actinomycetes</taxon>
        <taxon>Streptosporangiales</taxon>
        <taxon>Streptosporangiaceae</taxon>
        <taxon>Nonomuraea</taxon>
    </lineage>
</organism>
<feature type="region of interest" description="Disordered" evidence="1">
    <location>
        <begin position="385"/>
        <end position="406"/>
    </location>
</feature>
<sequence length="406" mass="43748">MKAVLISGGGVAGPTLAHWLARNGFRPTIVERAPSLRTGGQAVDFRGAPQLEVLDRMGVLDAVRAACTGMGDIAIVDSGGRRLARLPSEVFSGEVEILRGDLSRILNDAAPAERLFGDSITSLTERPEGVHVTFEKAAPRTFDLVVGADGIRSKVRELTFPATPLHHLGFHSAVFTVPGTYGLEHDGLEHDGLMYNVPGRCATVVRTGGRTRAALDFATPPLDRDHLDHLDHLDHATQRALVAEAFRGVGWQVPSLLAAMEEAEDFYLWPAAQVVLPRLSSGRVALVGDAGYAPGPGGMGTGLGMIGAYVLAGELAAAPDDHRAAFAAYERRMRPYVEVCQKQAKGADKYLVPGRRSQIWRRNQLMRMLPYLPGKSLIKRMTEKAASAVTLPDHTRPDARRPAQPA</sequence>
<protein>
    <submittedName>
        <fullName evidence="3">FAD-dependent monooxygenase</fullName>
    </submittedName>
</protein>
<evidence type="ECO:0000313" key="4">
    <source>
        <dbReference type="Proteomes" id="UP001589647"/>
    </source>
</evidence>
<dbReference type="InterPro" id="IPR036188">
    <property type="entry name" value="FAD/NAD-bd_sf"/>
</dbReference>
<evidence type="ECO:0000256" key="1">
    <source>
        <dbReference type="SAM" id="MobiDB-lite"/>
    </source>
</evidence>
<proteinExistence type="predicted"/>
<name>A0ABV5I9V1_9ACTN</name>
<keyword evidence="3" id="KW-0503">Monooxygenase</keyword>
<keyword evidence="3" id="KW-0560">Oxidoreductase</keyword>
<accession>A0ABV5I9V1</accession>
<dbReference type="PANTHER" id="PTHR46865:SF2">
    <property type="entry name" value="MONOOXYGENASE"/>
    <property type="match status" value="1"/>
</dbReference>
<feature type="compositionally biased region" description="Basic and acidic residues" evidence="1">
    <location>
        <begin position="393"/>
        <end position="406"/>
    </location>
</feature>
<keyword evidence="4" id="KW-1185">Reference proteome</keyword>
<dbReference type="SUPFAM" id="SSF51905">
    <property type="entry name" value="FAD/NAD(P)-binding domain"/>
    <property type="match status" value="1"/>
</dbReference>